<accession>A0ABN9PWV8</accession>
<proteinExistence type="predicted"/>
<gene>
    <name evidence="2" type="ORF">PCOR1329_LOCUS6763</name>
</gene>
<name>A0ABN9PWV8_9DINO</name>
<feature type="non-terminal residue" evidence="2">
    <location>
        <position position="1"/>
    </location>
</feature>
<evidence type="ECO:0000313" key="3">
    <source>
        <dbReference type="Proteomes" id="UP001189429"/>
    </source>
</evidence>
<feature type="non-terminal residue" evidence="2">
    <location>
        <position position="166"/>
    </location>
</feature>
<organism evidence="2 3">
    <name type="scientific">Prorocentrum cordatum</name>
    <dbReference type="NCBI Taxonomy" id="2364126"/>
    <lineage>
        <taxon>Eukaryota</taxon>
        <taxon>Sar</taxon>
        <taxon>Alveolata</taxon>
        <taxon>Dinophyceae</taxon>
        <taxon>Prorocentrales</taxon>
        <taxon>Prorocentraceae</taxon>
        <taxon>Prorocentrum</taxon>
    </lineage>
</organism>
<protein>
    <submittedName>
        <fullName evidence="2">Uncharacterized protein</fullName>
    </submittedName>
</protein>
<dbReference type="Proteomes" id="UP001189429">
    <property type="component" value="Unassembled WGS sequence"/>
</dbReference>
<feature type="compositionally biased region" description="Polar residues" evidence="1">
    <location>
        <begin position="101"/>
        <end position="111"/>
    </location>
</feature>
<reference evidence="2" key="1">
    <citation type="submission" date="2023-10" db="EMBL/GenBank/DDBJ databases">
        <authorList>
            <person name="Chen Y."/>
            <person name="Shah S."/>
            <person name="Dougan E. K."/>
            <person name="Thang M."/>
            <person name="Chan C."/>
        </authorList>
    </citation>
    <scope>NUCLEOTIDE SEQUENCE [LARGE SCALE GENOMIC DNA]</scope>
</reference>
<feature type="region of interest" description="Disordered" evidence="1">
    <location>
        <begin position="1"/>
        <end position="33"/>
    </location>
</feature>
<dbReference type="EMBL" id="CAUYUJ010001817">
    <property type="protein sequence ID" value="CAK0797773.1"/>
    <property type="molecule type" value="Genomic_DNA"/>
</dbReference>
<feature type="region of interest" description="Disordered" evidence="1">
    <location>
        <begin position="101"/>
        <end position="166"/>
    </location>
</feature>
<evidence type="ECO:0000313" key="2">
    <source>
        <dbReference type="EMBL" id="CAK0797773.1"/>
    </source>
</evidence>
<comment type="caution">
    <text evidence="2">The sequence shown here is derived from an EMBL/GenBank/DDBJ whole genome shotgun (WGS) entry which is preliminary data.</text>
</comment>
<keyword evidence="3" id="KW-1185">Reference proteome</keyword>
<evidence type="ECO:0000256" key="1">
    <source>
        <dbReference type="SAM" id="MobiDB-lite"/>
    </source>
</evidence>
<sequence length="166" mass="17389">KPFWPSARARLPAADRCQGRPPLGAMPKKARPSPLAESIFREKLAELQSSNEATDVSALPVHNTFIQFGSPAATEGAKQRLSTAPAWIGTTSFQSTVNKMMQEAATQSPPTSEAPAQPSLPGTADSEESLGSAMWYGSPKKVPVPLRSESGTLGGGAPSKGTCEPE</sequence>